<dbReference type="EMBL" id="AKHW03001716">
    <property type="protein sequence ID" value="KYO41062.1"/>
    <property type="molecule type" value="Genomic_DNA"/>
</dbReference>
<reference evidence="1 2" key="1">
    <citation type="journal article" date="2012" name="Genome Biol.">
        <title>Sequencing three crocodilian genomes to illuminate the evolution of archosaurs and amniotes.</title>
        <authorList>
            <person name="St John J.A."/>
            <person name="Braun E.L."/>
            <person name="Isberg S.R."/>
            <person name="Miles L.G."/>
            <person name="Chong A.Y."/>
            <person name="Gongora J."/>
            <person name="Dalzell P."/>
            <person name="Moran C."/>
            <person name="Bed'hom B."/>
            <person name="Abzhanov A."/>
            <person name="Burgess S.C."/>
            <person name="Cooksey A.M."/>
            <person name="Castoe T.A."/>
            <person name="Crawford N.G."/>
            <person name="Densmore L.D."/>
            <person name="Drew J.C."/>
            <person name="Edwards S.V."/>
            <person name="Faircloth B.C."/>
            <person name="Fujita M.K."/>
            <person name="Greenwold M.J."/>
            <person name="Hoffmann F.G."/>
            <person name="Howard J.M."/>
            <person name="Iguchi T."/>
            <person name="Janes D.E."/>
            <person name="Khan S.Y."/>
            <person name="Kohno S."/>
            <person name="de Koning A.J."/>
            <person name="Lance S.L."/>
            <person name="McCarthy F.M."/>
            <person name="McCormack J.E."/>
            <person name="Merchant M.E."/>
            <person name="Peterson D.G."/>
            <person name="Pollock D.D."/>
            <person name="Pourmand N."/>
            <person name="Raney B.J."/>
            <person name="Roessler K.A."/>
            <person name="Sanford J.R."/>
            <person name="Sawyer R.H."/>
            <person name="Schmidt C.J."/>
            <person name="Triplett E.W."/>
            <person name="Tuberville T.D."/>
            <person name="Venegas-Anaya M."/>
            <person name="Howard J.T."/>
            <person name="Jarvis E.D."/>
            <person name="Guillette L.J.Jr."/>
            <person name="Glenn T.C."/>
            <person name="Green R.E."/>
            <person name="Ray D.A."/>
        </authorList>
    </citation>
    <scope>NUCLEOTIDE SEQUENCE [LARGE SCALE GENOMIC DNA]</scope>
    <source>
        <strain evidence="1">KSC_2009_1</strain>
    </source>
</reference>
<evidence type="ECO:0000313" key="1">
    <source>
        <dbReference type="EMBL" id="KYO41062.1"/>
    </source>
</evidence>
<protein>
    <submittedName>
        <fullName evidence="1">Uncharacterized protein</fullName>
    </submittedName>
</protein>
<dbReference type="Proteomes" id="UP000050525">
    <property type="component" value="Unassembled WGS sequence"/>
</dbReference>
<comment type="caution">
    <text evidence="1">The sequence shown here is derived from an EMBL/GenBank/DDBJ whole genome shotgun (WGS) entry which is preliminary data.</text>
</comment>
<gene>
    <name evidence="1" type="ORF">Y1Q_0010439</name>
</gene>
<sequence length="69" mass="7131">MQTSHGPLALRVGSDLAGRQDCGQGCLEESSGATEAWCGVAQGFPAIIPAQKQSLIPLMRQDAATGPHI</sequence>
<accession>A0A151NVY0</accession>
<dbReference type="AlphaFoldDB" id="A0A151NVY0"/>
<evidence type="ECO:0000313" key="2">
    <source>
        <dbReference type="Proteomes" id="UP000050525"/>
    </source>
</evidence>
<proteinExistence type="predicted"/>
<organism evidence="1 2">
    <name type="scientific">Alligator mississippiensis</name>
    <name type="common">American alligator</name>
    <dbReference type="NCBI Taxonomy" id="8496"/>
    <lineage>
        <taxon>Eukaryota</taxon>
        <taxon>Metazoa</taxon>
        <taxon>Chordata</taxon>
        <taxon>Craniata</taxon>
        <taxon>Vertebrata</taxon>
        <taxon>Euteleostomi</taxon>
        <taxon>Archelosauria</taxon>
        <taxon>Archosauria</taxon>
        <taxon>Crocodylia</taxon>
        <taxon>Alligatoridae</taxon>
        <taxon>Alligatorinae</taxon>
        <taxon>Alligator</taxon>
    </lineage>
</organism>
<name>A0A151NVY0_ALLMI</name>
<keyword evidence="2" id="KW-1185">Reference proteome</keyword>